<evidence type="ECO:0000313" key="4">
    <source>
        <dbReference type="EMBL" id="PWT38086.1"/>
    </source>
</evidence>
<evidence type="ECO:0000313" key="9">
    <source>
        <dbReference type="Proteomes" id="UP000245980"/>
    </source>
</evidence>
<proteinExistence type="predicted"/>
<dbReference type="RefSeq" id="WP_019252022.1">
    <property type="nucleotide sequence ID" value="NZ_CP049760.1"/>
</dbReference>
<dbReference type="AlphaFoldDB" id="A0A256V7R5"/>
<reference evidence="6" key="7">
    <citation type="submission" date="2019-04" db="EMBL/GenBank/DDBJ databases">
        <authorList>
            <person name="Bisanz J.E."/>
            <person name="Chagwedera N.D."/>
            <person name="Chawla A."/>
            <person name="Turnbaugh P.J."/>
        </authorList>
    </citation>
    <scope>NUCLEOTIDE SEQUENCE</scope>
    <source>
        <strain evidence="6">I8-5</strain>
    </source>
</reference>
<reference evidence="3" key="2">
    <citation type="submission" date="2017-05" db="EMBL/GenBank/DDBJ databases">
        <authorList>
            <person name="Song R."/>
            <person name="Chenine A.L."/>
            <person name="Ruprecht R.M."/>
        </authorList>
    </citation>
    <scope>NUCLEOTIDE SEQUENCE [LARGE SCALE GENOMIC DNA]</scope>
    <source>
        <strain evidence="3">103v</strain>
    </source>
</reference>
<sequence>MSLVAILLIFVGLNIDTFIALLFLLRNYNYRLPIIGFGVATLILWIFGVILGKGLAFLFPDWITGFMGIVLIFIALFEQDDEKKTTNNGFFSLLLFCLSLGGDNLAVYIPWVVNLSWSQIIYVGVIFEICSVLLILLGKQFVLIKPVAYLLEKYGNFGSKIVYVLAGLYIIWNSHLINHLIRIFN</sequence>
<feature type="transmembrane region" description="Helical" evidence="1">
    <location>
        <begin position="32"/>
        <end position="51"/>
    </location>
</feature>
<name>A0A256V7R5_LIMRT</name>
<dbReference type="EMBL" id="SRKR01000004">
    <property type="protein sequence ID" value="TGB11981.1"/>
    <property type="molecule type" value="Genomic_DNA"/>
</dbReference>
<feature type="transmembrane region" description="Helical" evidence="1">
    <location>
        <begin position="57"/>
        <end position="77"/>
    </location>
</feature>
<reference evidence="2 10" key="8">
    <citation type="journal article" date="2022" name="Front. Cell. Infect. Microbiol.">
        <title>The probiotic and immunomodulation effects of Limosilactobacillus reuteri RGW1 isolated from calf feces.</title>
        <authorList>
            <person name="Huang K."/>
            <person name="Shi W."/>
            <person name="Yang B."/>
            <person name="Wang J."/>
        </authorList>
    </citation>
    <scope>NUCLEOTIDE SEQUENCE [LARGE SCALE GENOMIC DNA]</scope>
    <source>
        <strain evidence="2 10">RGW1</strain>
    </source>
</reference>
<keyword evidence="1" id="KW-0812">Transmembrane</keyword>
<dbReference type="GeneID" id="77190596"/>
<reference evidence="3 7" key="3">
    <citation type="submission" date="2017-09" db="EMBL/GenBank/DDBJ databases">
        <title>Tripartite evolution among Lactobacillus johnsonii, Lactobacillus taiwanensis, Lactobacillus reuteri and their rodent host.</title>
        <authorList>
            <person name="Wang T."/>
            <person name="Knowles S."/>
            <person name="Cheng C."/>
        </authorList>
    </citation>
    <scope>NUCLEOTIDE SEQUENCE [LARGE SCALE GENOMIC DNA]</scope>
    <source>
        <strain evidence="3 7">103v</strain>
    </source>
</reference>
<feature type="transmembrane region" description="Helical" evidence="1">
    <location>
        <begin position="154"/>
        <end position="172"/>
    </location>
</feature>
<accession>A0A256V7R5</accession>
<organism evidence="3 7">
    <name type="scientific">Limosilactobacillus reuteri</name>
    <name type="common">Lactobacillus reuteri</name>
    <dbReference type="NCBI Taxonomy" id="1598"/>
    <lineage>
        <taxon>Bacteria</taxon>
        <taxon>Bacillati</taxon>
        <taxon>Bacillota</taxon>
        <taxon>Bacilli</taxon>
        <taxon>Lactobacillales</taxon>
        <taxon>Lactobacillaceae</taxon>
        <taxon>Limosilactobacillus</taxon>
    </lineage>
</organism>
<comment type="caution">
    <text evidence="3">The sequence shown here is derived from an EMBL/GenBank/DDBJ whole genome shotgun (WGS) entry which is preliminary data.</text>
</comment>
<reference evidence="7" key="1">
    <citation type="submission" date="2017-05" db="EMBL/GenBank/DDBJ databases">
        <authorList>
            <person name="Lin X.B."/>
            <person name="Stothard P."/>
            <person name="Tasseva G."/>
            <person name="Walter J."/>
        </authorList>
    </citation>
    <scope>NUCLEOTIDE SEQUENCE [LARGE SCALE GENOMIC DNA]</scope>
    <source>
        <strain evidence="7">103v</strain>
    </source>
</reference>
<dbReference type="Proteomes" id="UP000245735">
    <property type="component" value="Unassembled WGS sequence"/>
</dbReference>
<dbReference type="InterPro" id="IPR004676">
    <property type="entry name" value="Cd-R_transporter"/>
</dbReference>
<reference evidence="2" key="9">
    <citation type="submission" date="2022-08" db="EMBL/GenBank/DDBJ databases">
        <authorList>
            <person name="Huang K."/>
        </authorList>
    </citation>
    <scope>NUCLEOTIDE SEQUENCE</scope>
    <source>
        <strain evidence="2">RGW1</strain>
    </source>
</reference>
<feature type="transmembrane region" description="Helical" evidence="1">
    <location>
        <begin position="89"/>
        <end position="113"/>
    </location>
</feature>
<reference evidence="6" key="6">
    <citation type="journal article" date="2019" name="Cell Metab.">
        <title>Nutrient sensing in CD11c cells alters the gut microbiome to regulate food intake and body mass.</title>
        <authorList>
            <person name="Chagwedera N.D."/>
            <person name="Ang Q.Y."/>
            <person name="Bisanz J.E."/>
            <person name="Leong Y.A."/>
            <person name="Ganeshan K."/>
            <person name="Cai J."/>
            <person name="Patterson A.D."/>
            <person name="Turnbaugh P.J."/>
            <person name="Chawla A."/>
        </authorList>
    </citation>
    <scope>NUCLEOTIDE SEQUENCE</scope>
    <source>
        <strain evidence="6">I8-5</strain>
    </source>
</reference>
<protein>
    <submittedName>
        <fullName evidence="2">Cadmium resistance transporter</fullName>
    </submittedName>
    <submittedName>
        <fullName evidence="3">Permease</fullName>
    </submittedName>
</protein>
<evidence type="ECO:0000313" key="5">
    <source>
        <dbReference type="EMBL" id="PWT42975.1"/>
    </source>
</evidence>
<reference evidence="8 9" key="4">
    <citation type="journal article" date="2018" name="Front. Microbiol.">
        <title>Comparative Genomics of the Herbivore Gut Symbiont Lactobacillus reuteri Reveals Genetic Diversity and Lifestyle Adaptation.</title>
        <authorList>
            <person name="Zhao J."/>
        </authorList>
    </citation>
    <scope>NUCLEOTIDE SEQUENCE [LARGE SCALE GENOMIC DNA]</scope>
    <source>
        <strain evidence="5 9">LR10</strain>
        <strain evidence="8">LR9</strain>
    </source>
</reference>
<keyword evidence="1" id="KW-1133">Transmembrane helix</keyword>
<evidence type="ECO:0000313" key="7">
    <source>
        <dbReference type="Proteomes" id="UP000216122"/>
    </source>
</evidence>
<gene>
    <name evidence="3" type="ORF">CBG21_10880</name>
    <name evidence="5" type="ORF">DKZ22_02275</name>
    <name evidence="4" type="ORF">DKZ35_02380</name>
    <name evidence="6" type="ORF">E5F87_03290</name>
    <name evidence="2" type="ORF">NX099_02515</name>
</gene>
<dbReference type="EMBL" id="QGHT01000005">
    <property type="protein sequence ID" value="PWT42975.1"/>
    <property type="molecule type" value="Genomic_DNA"/>
</dbReference>
<dbReference type="Pfam" id="PF03596">
    <property type="entry name" value="Cad"/>
    <property type="match status" value="1"/>
</dbReference>
<dbReference type="Proteomes" id="UP000216122">
    <property type="component" value="Unassembled WGS sequence"/>
</dbReference>
<keyword evidence="1" id="KW-0472">Membrane</keyword>
<evidence type="ECO:0000256" key="1">
    <source>
        <dbReference type="SAM" id="Phobius"/>
    </source>
</evidence>
<feature type="transmembrane region" description="Helical" evidence="1">
    <location>
        <begin position="119"/>
        <end position="142"/>
    </location>
</feature>
<feature type="transmembrane region" description="Helical" evidence="1">
    <location>
        <begin position="6"/>
        <end position="25"/>
    </location>
</feature>
<reference evidence="4" key="5">
    <citation type="submission" date="2018-05" db="EMBL/GenBank/DDBJ databases">
        <authorList>
            <person name="Peng X.Y."/>
            <person name="Xu Y.F."/>
            <person name="Luo D."/>
            <person name="Yu J."/>
            <person name="Gu J.Y."/>
        </authorList>
    </citation>
    <scope>NUCLEOTIDE SEQUENCE</scope>
    <source>
        <strain evidence="5">LR10</strain>
        <strain evidence="4">LR9</strain>
    </source>
</reference>
<evidence type="ECO:0000313" key="3">
    <source>
        <dbReference type="EMBL" id="OYS99694.1"/>
    </source>
</evidence>
<evidence type="ECO:0000313" key="10">
    <source>
        <dbReference type="Proteomes" id="UP001286376"/>
    </source>
</evidence>
<evidence type="ECO:0000313" key="6">
    <source>
        <dbReference type="EMBL" id="TGB11981.1"/>
    </source>
</evidence>
<dbReference type="EMBL" id="QGHV01000008">
    <property type="protein sequence ID" value="PWT38086.1"/>
    <property type="molecule type" value="Genomic_DNA"/>
</dbReference>
<evidence type="ECO:0000313" key="8">
    <source>
        <dbReference type="Proteomes" id="UP000245735"/>
    </source>
</evidence>
<dbReference type="EMBL" id="JAOTNP010000009">
    <property type="protein sequence ID" value="MDV8946285.1"/>
    <property type="molecule type" value="Genomic_DNA"/>
</dbReference>
<dbReference type="Proteomes" id="UP001286376">
    <property type="component" value="Unassembled WGS sequence"/>
</dbReference>
<dbReference type="Proteomes" id="UP000297521">
    <property type="component" value="Unassembled WGS sequence"/>
</dbReference>
<dbReference type="Proteomes" id="UP000245980">
    <property type="component" value="Unassembled WGS sequence"/>
</dbReference>
<evidence type="ECO:0000313" key="2">
    <source>
        <dbReference type="EMBL" id="MDV8946285.1"/>
    </source>
</evidence>
<dbReference type="EMBL" id="NGQC01000109">
    <property type="protein sequence ID" value="OYS99694.1"/>
    <property type="molecule type" value="Genomic_DNA"/>
</dbReference>